<evidence type="ECO:0000313" key="1">
    <source>
        <dbReference type="EMBL" id="KRY80697.1"/>
    </source>
</evidence>
<dbReference type="EMBL" id="JYDP01006629">
    <property type="protein sequence ID" value="KRY80697.1"/>
    <property type="molecule type" value="Genomic_DNA"/>
</dbReference>
<dbReference type="Proteomes" id="UP000055024">
    <property type="component" value="Unassembled WGS sequence"/>
</dbReference>
<organism evidence="1 2">
    <name type="scientific">Trichinella zimbabwensis</name>
    <dbReference type="NCBI Taxonomy" id="268475"/>
    <lineage>
        <taxon>Eukaryota</taxon>
        <taxon>Metazoa</taxon>
        <taxon>Ecdysozoa</taxon>
        <taxon>Nematoda</taxon>
        <taxon>Enoplea</taxon>
        <taxon>Dorylaimia</taxon>
        <taxon>Trichinellida</taxon>
        <taxon>Trichinellidae</taxon>
        <taxon>Trichinella</taxon>
    </lineage>
</organism>
<gene>
    <name evidence="1" type="ORF">T11_4220</name>
</gene>
<keyword evidence="2" id="KW-1185">Reference proteome</keyword>
<sequence>MPPVKGQRMKQRVKEKPSREFLTWGSIPHADTKLRHYC</sequence>
<proteinExistence type="predicted"/>
<reference evidence="1" key="1">
    <citation type="submission" date="2015-01" db="EMBL/GenBank/DDBJ databases">
        <title>Evolution of Trichinella species and genotypes.</title>
        <authorList>
            <person name="Korhonen P.K."/>
            <person name="Edoardo P."/>
            <person name="Giuseppe L.R."/>
            <person name="Gasser R.B."/>
        </authorList>
    </citation>
    <scope>NUCLEOTIDE SEQUENCE [LARGE SCALE GENOMIC DNA]</scope>
    <source>
        <strain evidence="1">ISS1029</strain>
    </source>
</reference>
<dbReference type="AlphaFoldDB" id="A0A0V1F3I0"/>
<comment type="caution">
    <text evidence="1">The sequence shown here is derived from an EMBL/GenBank/DDBJ whole genome shotgun (WGS) entry which is preliminary data.</text>
</comment>
<accession>A0A0V1F3I0</accession>
<evidence type="ECO:0000313" key="2">
    <source>
        <dbReference type="Proteomes" id="UP000055024"/>
    </source>
</evidence>
<protein>
    <submittedName>
        <fullName evidence="1">Uncharacterized protein</fullName>
    </submittedName>
</protein>
<name>A0A0V1F3I0_9BILA</name>